<sequence>MIKRAIAFWNKVEEDHVSREGPEPVQKLTRFLSGYVVECVSFPNEFHMRQERRDIPSYPNTFTPPDNLNVTGFTKLTLAKTKPDGSKDKAKLTLENGLISATKPAGIDESVSLSFYAPNTTTPKVYKLDESDKFKWTREAGVLSVEYLFKDSTIDAKSNGTASVCVTPTDCIHHQLIDYAEGAESVASVESELDA</sequence>
<comment type="caution">
    <text evidence="1">The sequence shown here is derived from an EMBL/GenBank/DDBJ whole genome shotgun (WGS) entry which is preliminary data.</text>
</comment>
<organism evidence="1 2">
    <name type="scientific">Blattamonas nauphoetae</name>
    <dbReference type="NCBI Taxonomy" id="2049346"/>
    <lineage>
        <taxon>Eukaryota</taxon>
        <taxon>Metamonada</taxon>
        <taxon>Preaxostyla</taxon>
        <taxon>Oxymonadida</taxon>
        <taxon>Blattamonas</taxon>
    </lineage>
</organism>
<dbReference type="EMBL" id="JARBJD010000033">
    <property type="protein sequence ID" value="KAK2959044.1"/>
    <property type="molecule type" value="Genomic_DNA"/>
</dbReference>
<evidence type="ECO:0000313" key="1">
    <source>
        <dbReference type="EMBL" id="KAK2959044.1"/>
    </source>
</evidence>
<name>A0ABQ9Y5R5_9EUKA</name>
<dbReference type="Proteomes" id="UP001281761">
    <property type="component" value="Unassembled WGS sequence"/>
</dbReference>
<accession>A0ABQ9Y5R5</accession>
<evidence type="ECO:0000313" key="2">
    <source>
        <dbReference type="Proteomes" id="UP001281761"/>
    </source>
</evidence>
<gene>
    <name evidence="1" type="ORF">BLNAU_6060</name>
</gene>
<keyword evidence="2" id="KW-1185">Reference proteome</keyword>
<reference evidence="1 2" key="1">
    <citation type="journal article" date="2022" name="bioRxiv">
        <title>Genomics of Preaxostyla Flagellates Illuminates Evolutionary Transitions and the Path Towards Mitochondrial Loss.</title>
        <authorList>
            <person name="Novak L.V.F."/>
            <person name="Treitli S.C."/>
            <person name="Pyrih J."/>
            <person name="Halakuc P."/>
            <person name="Pipaliya S.V."/>
            <person name="Vacek V."/>
            <person name="Brzon O."/>
            <person name="Soukal P."/>
            <person name="Eme L."/>
            <person name="Dacks J.B."/>
            <person name="Karnkowska A."/>
            <person name="Elias M."/>
            <person name="Hampl V."/>
        </authorList>
    </citation>
    <scope>NUCLEOTIDE SEQUENCE [LARGE SCALE GENOMIC DNA]</scope>
    <source>
        <strain evidence="1">NAU3</strain>
        <tissue evidence="1">Gut</tissue>
    </source>
</reference>
<protein>
    <submittedName>
        <fullName evidence="1">Uncharacterized protein</fullName>
    </submittedName>
</protein>
<proteinExistence type="predicted"/>